<dbReference type="InterPro" id="IPR029063">
    <property type="entry name" value="SAM-dependent_MTases_sf"/>
</dbReference>
<dbReference type="Gene3D" id="3.40.50.150">
    <property type="entry name" value="Vaccinia Virus protein VP39"/>
    <property type="match status" value="1"/>
</dbReference>
<evidence type="ECO:0000313" key="2">
    <source>
        <dbReference type="Proteomes" id="UP001183643"/>
    </source>
</evidence>
<dbReference type="InterPro" id="IPR006764">
    <property type="entry name" value="SAM_dep_MeTrfase_SAV2177_type"/>
</dbReference>
<protein>
    <recommendedName>
        <fullName evidence="3">S-adenosyl methyltransferase</fullName>
    </recommendedName>
</protein>
<evidence type="ECO:0008006" key="3">
    <source>
        <dbReference type="Google" id="ProtNLM"/>
    </source>
</evidence>
<proteinExistence type="predicted"/>
<keyword evidence="2" id="KW-1185">Reference proteome</keyword>
<comment type="caution">
    <text evidence="1">The sequence shown here is derived from an EMBL/GenBank/DDBJ whole genome shotgun (WGS) entry which is preliminary data.</text>
</comment>
<sequence>MTEPQPDSSTVSSARVWNYLLGGTEHFPIDRAVGDQIKESFPGIVVLAREQRAFLVRAVTYLAAEAGVRQFLDIGAGLPAANNTHEVARRVTPDARVVYVDKDPLVRSHARALLAGSPPGTTDYVHRAAEEPEAILREAARTLDLTEPVAVVMCGLLGNIADYDEARRITARLAAGLPSGSYLAVSDGANTDEGIVTAVRRANESGHPYNLRSPEQIAGYLDGLEPVPPGVVSIPRWRPDPGTNPPVMHGYCGVARKP</sequence>
<dbReference type="PIRSF" id="PIRSF017393">
    <property type="entry name" value="MTase_SAV2177"/>
    <property type="match status" value="1"/>
</dbReference>
<dbReference type="Pfam" id="PF04672">
    <property type="entry name" value="Methyltransf_19"/>
    <property type="match status" value="1"/>
</dbReference>
<name>A0AAE3YL90_9ACTN</name>
<dbReference type="Proteomes" id="UP001183643">
    <property type="component" value="Unassembled WGS sequence"/>
</dbReference>
<organism evidence="1 2">
    <name type="scientific">Catenuloplanes atrovinosus</name>
    <dbReference type="NCBI Taxonomy" id="137266"/>
    <lineage>
        <taxon>Bacteria</taxon>
        <taxon>Bacillati</taxon>
        <taxon>Actinomycetota</taxon>
        <taxon>Actinomycetes</taxon>
        <taxon>Micromonosporales</taxon>
        <taxon>Micromonosporaceae</taxon>
        <taxon>Catenuloplanes</taxon>
    </lineage>
</organism>
<dbReference type="EMBL" id="JAVDYB010000001">
    <property type="protein sequence ID" value="MDR7275899.1"/>
    <property type="molecule type" value="Genomic_DNA"/>
</dbReference>
<evidence type="ECO:0000313" key="1">
    <source>
        <dbReference type="EMBL" id="MDR7275899.1"/>
    </source>
</evidence>
<gene>
    <name evidence="1" type="ORF">J2S41_002677</name>
</gene>
<dbReference type="AlphaFoldDB" id="A0AAE3YL90"/>
<accession>A0AAE3YL90</accession>
<dbReference type="SUPFAM" id="SSF53335">
    <property type="entry name" value="S-adenosyl-L-methionine-dependent methyltransferases"/>
    <property type="match status" value="1"/>
</dbReference>
<dbReference type="RefSeq" id="WP_310367448.1">
    <property type="nucleotide sequence ID" value="NZ_JAVDYB010000001.1"/>
</dbReference>
<reference evidence="1" key="1">
    <citation type="submission" date="2023-07" db="EMBL/GenBank/DDBJ databases">
        <title>Sequencing the genomes of 1000 actinobacteria strains.</title>
        <authorList>
            <person name="Klenk H.-P."/>
        </authorList>
    </citation>
    <scope>NUCLEOTIDE SEQUENCE</scope>
    <source>
        <strain evidence="1">DSM 44707</strain>
    </source>
</reference>